<evidence type="ECO:0000313" key="1">
    <source>
        <dbReference type="EMBL" id="CAH2091038.1"/>
    </source>
</evidence>
<comment type="caution">
    <text evidence="1">The sequence shown here is derived from an EMBL/GenBank/DDBJ whole genome shotgun (WGS) entry which is preliminary data.</text>
</comment>
<accession>A0AAU9TZ00</accession>
<sequence>MSENSPNVTCSESGELDSKNIESATTESASAKCVKVQLDDHVTAYVEKNNLESQTELFKCTNNLIDKVMLNYIIVKQILSNLSWQNKLLCEHVCTTWNSAIKVLRREQLGPGDFVMDFRTHSLSCGTVFKQSGTFCNNPLVVMAFVNTSGFSMSCQCKLIKPNPCPQPCKKEHCLIDVVHKFGCAPKDCMNIIRSDYITYMPLPQSVTFKHTITHLKSHPFIGGLYIPVIPDVKYHTINLKSNGNMQDDFYNIVDEIAKDRTFKGVLVYVTDKYLLRSVEDIVFLNYLKDVQPNVPYALGGCIIEDSIFEQKDINGIVEGVNKGNDFISENLISMGLFTVPKESPNNDYNFEMYSFILESSDWSKAKIQQAITEFSKKVPKFEYSVALKLSCVGRDQKHKWEQECFRAVFPNTRIIGCFGNGEIGVNYPSKLTPVESLHSVKRQRRDSGPQFGIVYSYSTVFVYMGWGKMI</sequence>
<evidence type="ECO:0000313" key="2">
    <source>
        <dbReference type="Proteomes" id="UP001153954"/>
    </source>
</evidence>
<keyword evidence="2" id="KW-1185">Reference proteome</keyword>
<gene>
    <name evidence="1" type="ORF">EEDITHA_LOCUS6937</name>
</gene>
<proteinExistence type="predicted"/>
<reference evidence="1" key="1">
    <citation type="submission" date="2022-03" db="EMBL/GenBank/DDBJ databases">
        <authorList>
            <person name="Tunstrom K."/>
        </authorList>
    </citation>
    <scope>NUCLEOTIDE SEQUENCE</scope>
</reference>
<name>A0AAU9TZ00_EUPED</name>
<dbReference type="Proteomes" id="UP001153954">
    <property type="component" value="Unassembled WGS sequence"/>
</dbReference>
<dbReference type="InterPro" id="IPR030476">
    <property type="entry name" value="Pentaxin_CS"/>
</dbReference>
<dbReference type="PROSITE" id="PS00289">
    <property type="entry name" value="PTX_1"/>
    <property type="match status" value="1"/>
</dbReference>
<dbReference type="EMBL" id="CAKOGL010000010">
    <property type="protein sequence ID" value="CAH2091038.1"/>
    <property type="molecule type" value="Genomic_DNA"/>
</dbReference>
<organism evidence="1 2">
    <name type="scientific">Euphydryas editha</name>
    <name type="common">Edith's checkerspot</name>
    <dbReference type="NCBI Taxonomy" id="104508"/>
    <lineage>
        <taxon>Eukaryota</taxon>
        <taxon>Metazoa</taxon>
        <taxon>Ecdysozoa</taxon>
        <taxon>Arthropoda</taxon>
        <taxon>Hexapoda</taxon>
        <taxon>Insecta</taxon>
        <taxon>Pterygota</taxon>
        <taxon>Neoptera</taxon>
        <taxon>Endopterygota</taxon>
        <taxon>Lepidoptera</taxon>
        <taxon>Glossata</taxon>
        <taxon>Ditrysia</taxon>
        <taxon>Papilionoidea</taxon>
        <taxon>Nymphalidae</taxon>
        <taxon>Nymphalinae</taxon>
        <taxon>Euphydryas</taxon>
    </lineage>
</organism>
<protein>
    <submittedName>
        <fullName evidence="1">Uncharacterized protein</fullName>
    </submittedName>
</protein>
<dbReference type="AlphaFoldDB" id="A0AAU9TZ00"/>